<dbReference type="RefSeq" id="WP_131455695.1">
    <property type="nucleotide sequence ID" value="NZ_JBHSXZ010000020.1"/>
</dbReference>
<evidence type="ECO:0000313" key="1">
    <source>
        <dbReference type="EMBL" id="RIH77175.1"/>
    </source>
</evidence>
<dbReference type="KEGG" id="mtai:Mtai_v1c28360"/>
<proteinExistence type="predicted"/>
<accession>A0A399DY92</accession>
<evidence type="ECO:0000313" key="2">
    <source>
        <dbReference type="Proteomes" id="UP000266089"/>
    </source>
</evidence>
<reference evidence="1 2" key="1">
    <citation type="submission" date="2018-08" db="EMBL/GenBank/DDBJ databases">
        <title>Meiothermus cateniformans JCM 15151 genome sequencing project.</title>
        <authorList>
            <person name="Da Costa M.S."/>
            <person name="Albuquerque L."/>
            <person name="Raposo P."/>
            <person name="Froufe H.J.C."/>
            <person name="Barroso C.S."/>
            <person name="Egas C."/>
        </authorList>
    </citation>
    <scope>NUCLEOTIDE SEQUENCE [LARGE SCALE GENOMIC DNA]</scope>
    <source>
        <strain evidence="1 2">JCM 15151</strain>
    </source>
</reference>
<dbReference type="Proteomes" id="UP000266089">
    <property type="component" value="Unassembled WGS sequence"/>
</dbReference>
<sequence>MNEMEAIFREEVESFLERFTKNPSSFAVAPVFVNPDPAFAGSELEIPELEIPGIPSSDIPDLFEDRWGYEYDDQYDFGLDFVFDRCEKRVVGVVIHCKLEDCEEPAPGHSDSDRGLIFYPEFFEEWKMQEKLPWSLRPLARLGALDMLDLQVRGHLEWDGELKYEDLENLRELYNDVKWLLEGRVWSFISEHLLDRLHELYEDAE</sequence>
<dbReference type="EMBL" id="QWKX01000030">
    <property type="protein sequence ID" value="RIH77175.1"/>
    <property type="molecule type" value="Genomic_DNA"/>
</dbReference>
<name>A0A399DY92_9DEIN</name>
<gene>
    <name evidence="1" type="ORF">Mcate_01428</name>
</gene>
<comment type="caution">
    <text evidence="1">The sequence shown here is derived from an EMBL/GenBank/DDBJ whole genome shotgun (WGS) entry which is preliminary data.</text>
</comment>
<dbReference type="AlphaFoldDB" id="A0A399DY92"/>
<protein>
    <submittedName>
        <fullName evidence="1">Uncharacterized protein</fullName>
    </submittedName>
</protein>
<organism evidence="1 2">
    <name type="scientific">Meiothermus taiwanensis</name>
    <dbReference type="NCBI Taxonomy" id="172827"/>
    <lineage>
        <taxon>Bacteria</taxon>
        <taxon>Thermotogati</taxon>
        <taxon>Deinococcota</taxon>
        <taxon>Deinococci</taxon>
        <taxon>Thermales</taxon>
        <taxon>Thermaceae</taxon>
        <taxon>Meiothermus</taxon>
    </lineage>
</organism>